<feature type="binding site" evidence="7 8">
    <location>
        <position position="105"/>
    </location>
    <ligand>
        <name>FMN</name>
        <dbReference type="ChEBI" id="CHEBI:58210"/>
    </ligand>
</feature>
<comment type="pathway">
    <text evidence="7">Cofactor metabolism; pyridoxal 5'-phosphate salvage; pyridoxal 5'-phosphate from pyridoxine 5'-phosphate: step 1/1.</text>
</comment>
<feature type="binding site" evidence="7 8">
    <location>
        <position position="83"/>
    </location>
    <ligand>
        <name>FMN</name>
        <dbReference type="ChEBI" id="CHEBI:58210"/>
    </ligand>
</feature>
<comment type="similarity">
    <text evidence="1 7">Belongs to the pyridoxamine 5'-phosphate oxidase family.</text>
</comment>
<dbReference type="Pfam" id="PF01243">
    <property type="entry name" value="PNPOx_N"/>
    <property type="match status" value="1"/>
</dbReference>
<comment type="catalytic activity">
    <reaction evidence="7">
        <text>pyridoxamine 5'-phosphate + O2 + H2O = pyridoxal 5'-phosphate + H2O2 + NH4(+)</text>
        <dbReference type="Rhea" id="RHEA:15817"/>
        <dbReference type="ChEBI" id="CHEBI:15377"/>
        <dbReference type="ChEBI" id="CHEBI:15379"/>
        <dbReference type="ChEBI" id="CHEBI:16240"/>
        <dbReference type="ChEBI" id="CHEBI:28938"/>
        <dbReference type="ChEBI" id="CHEBI:58451"/>
        <dbReference type="ChEBI" id="CHEBI:597326"/>
        <dbReference type="EC" id="1.4.3.5"/>
    </reaction>
</comment>
<dbReference type="SUPFAM" id="SSF50475">
    <property type="entry name" value="FMN-binding split barrel"/>
    <property type="match status" value="1"/>
</dbReference>
<evidence type="ECO:0000256" key="6">
    <source>
        <dbReference type="ARBA" id="ARBA00023096"/>
    </source>
</evidence>
<evidence type="ECO:0000256" key="5">
    <source>
        <dbReference type="ARBA" id="ARBA00023002"/>
    </source>
</evidence>
<dbReference type="EC" id="1.4.3.5" evidence="7"/>
<evidence type="ECO:0000256" key="2">
    <source>
        <dbReference type="ARBA" id="ARBA00011738"/>
    </source>
</evidence>
<sequence length="211" mass="24206">MSIDAMRRVFRHAPLTELDPNPLKQFGHWFDEAKDSAPVDWLEVNAMTLCTQGLDGFPQSRIVLLKGISEQGLQFFTNYQSHKGLELAADPRASLNFYWPHLARQVRVQGLVTKLPRSDSEAYFASRPRGSQLGAWASHQSEPISDASVLERQLAEAEARFGDTVPCPPHWGGYVLVPSLMEFWAGRENRLHHRVRYQRTDNKWQLQWLQP</sequence>
<keyword evidence="4 7" id="KW-0288">FMN</keyword>
<reference evidence="11 12" key="1">
    <citation type="submission" date="2018-11" db="EMBL/GenBank/DDBJ databases">
        <title>Genomic Encyclopedia of Type Strains, Phase IV (KMG-IV): sequencing the most valuable type-strain genomes for metagenomic binning, comparative biology and taxonomic classification.</title>
        <authorList>
            <person name="Goeker M."/>
        </authorList>
    </citation>
    <scope>NUCLEOTIDE SEQUENCE [LARGE SCALE GENOMIC DNA]</scope>
    <source>
        <strain evidence="11 12">DSM 21945</strain>
    </source>
</reference>
<evidence type="ECO:0000259" key="10">
    <source>
        <dbReference type="Pfam" id="PF10590"/>
    </source>
</evidence>
<dbReference type="FunFam" id="2.30.110.10:FF:000020">
    <property type="entry name" value="PNPO isoform 11"/>
    <property type="match status" value="1"/>
</dbReference>
<evidence type="ECO:0000256" key="3">
    <source>
        <dbReference type="ARBA" id="ARBA00022630"/>
    </source>
</evidence>
<accession>A0A3N1PDX6</accession>
<dbReference type="GO" id="GO:0008615">
    <property type="term" value="P:pyridoxine biosynthetic process"/>
    <property type="evidence" value="ECO:0007669"/>
    <property type="project" value="UniProtKB-UniRule"/>
</dbReference>
<evidence type="ECO:0000313" key="12">
    <source>
        <dbReference type="Proteomes" id="UP000268033"/>
    </source>
</evidence>
<dbReference type="Gene3D" id="2.30.110.10">
    <property type="entry name" value="Electron Transport, Fmn-binding Protein, Chain A"/>
    <property type="match status" value="1"/>
</dbReference>
<feature type="binding site" evidence="7 8">
    <location>
        <position position="184"/>
    </location>
    <ligand>
        <name>FMN</name>
        <dbReference type="ChEBI" id="CHEBI:58210"/>
    </ligand>
</feature>
<dbReference type="GO" id="GO:0010181">
    <property type="term" value="F:FMN binding"/>
    <property type="evidence" value="ECO:0007669"/>
    <property type="project" value="UniProtKB-UniRule"/>
</dbReference>
<feature type="binding site" evidence="7 8">
    <location>
        <begin position="140"/>
        <end position="141"/>
    </location>
    <ligand>
        <name>FMN</name>
        <dbReference type="ChEBI" id="CHEBI:58210"/>
    </ligand>
</feature>
<dbReference type="PANTHER" id="PTHR10851">
    <property type="entry name" value="PYRIDOXINE-5-PHOSPHATE OXIDASE"/>
    <property type="match status" value="1"/>
</dbReference>
<evidence type="ECO:0000256" key="1">
    <source>
        <dbReference type="ARBA" id="ARBA00007301"/>
    </source>
</evidence>
<evidence type="ECO:0000256" key="7">
    <source>
        <dbReference type="HAMAP-Rule" id="MF_01629"/>
    </source>
</evidence>
<dbReference type="InterPro" id="IPR012349">
    <property type="entry name" value="Split_barrel_FMN-bd"/>
</dbReference>
<dbReference type="GO" id="GO:0004733">
    <property type="term" value="F:pyridoxamine phosphate oxidase activity"/>
    <property type="evidence" value="ECO:0007669"/>
    <property type="project" value="UniProtKB-UniRule"/>
</dbReference>
<feature type="domain" description="Pyridoxine 5'-phosphate oxidase dimerisation C-terminal" evidence="10">
    <location>
        <begin position="171"/>
        <end position="211"/>
    </location>
</feature>
<dbReference type="AlphaFoldDB" id="A0A3N1PDX6"/>
<dbReference type="NCBIfam" id="NF004231">
    <property type="entry name" value="PRK05679.1"/>
    <property type="match status" value="1"/>
</dbReference>
<evidence type="ECO:0000256" key="8">
    <source>
        <dbReference type="PIRSR" id="PIRSR000190-2"/>
    </source>
</evidence>
<evidence type="ECO:0000259" key="9">
    <source>
        <dbReference type="Pfam" id="PF01243"/>
    </source>
</evidence>
<feature type="binding site" evidence="7 8">
    <location>
        <begin position="76"/>
        <end position="77"/>
    </location>
    <ligand>
        <name>FMN</name>
        <dbReference type="ChEBI" id="CHEBI:58210"/>
    </ligand>
</feature>
<dbReference type="UniPathway" id="UPA01068">
    <property type="reaction ID" value="UER00304"/>
</dbReference>
<feature type="binding site" evidence="7 8">
    <location>
        <position position="194"/>
    </location>
    <ligand>
        <name>FMN</name>
        <dbReference type="ChEBI" id="CHEBI:58210"/>
    </ligand>
</feature>
<feature type="binding site" evidence="7">
    <location>
        <position position="131"/>
    </location>
    <ligand>
        <name>substrate</name>
    </ligand>
</feature>
<dbReference type="RefSeq" id="WP_336391534.1">
    <property type="nucleotide sequence ID" value="NZ_RJUL01000006.1"/>
</dbReference>
<feature type="domain" description="Pyridoxamine 5'-phosphate oxidase N-terminal" evidence="9">
    <location>
        <begin position="43"/>
        <end position="158"/>
    </location>
</feature>
<keyword evidence="3 7" id="KW-0285">Flavoprotein</keyword>
<keyword evidence="6 7" id="KW-0664">Pyridoxine biosynthesis</keyword>
<dbReference type="Pfam" id="PF10590">
    <property type="entry name" value="PNP_phzG_C"/>
    <property type="match status" value="1"/>
</dbReference>
<keyword evidence="5 7" id="KW-0560">Oxidoreductase</keyword>
<name>A0A3N1PDX6_9GAMM</name>
<dbReference type="InterPro" id="IPR011576">
    <property type="entry name" value="Pyridox_Oxase_N"/>
</dbReference>
<dbReference type="Proteomes" id="UP000268033">
    <property type="component" value="Unassembled WGS sequence"/>
</dbReference>
<feature type="binding site" evidence="7">
    <location>
        <position position="66"/>
    </location>
    <ligand>
        <name>substrate</name>
    </ligand>
</feature>
<dbReference type="HAMAP" id="MF_01629">
    <property type="entry name" value="PdxH"/>
    <property type="match status" value="1"/>
</dbReference>
<dbReference type="NCBIfam" id="TIGR00558">
    <property type="entry name" value="pdxH"/>
    <property type="match status" value="1"/>
</dbReference>
<comment type="caution">
    <text evidence="7">Lacks conserved residue(s) required for the propagation of feature annotation.</text>
</comment>
<dbReference type="PANTHER" id="PTHR10851:SF0">
    <property type="entry name" value="PYRIDOXINE-5'-PHOSPHATE OXIDASE"/>
    <property type="match status" value="1"/>
</dbReference>
<dbReference type="PIRSF" id="PIRSF000190">
    <property type="entry name" value="Pyd_amn-ph_oxd"/>
    <property type="match status" value="1"/>
</dbReference>
<comment type="catalytic activity">
    <reaction evidence="7">
        <text>pyridoxine 5'-phosphate + O2 = pyridoxal 5'-phosphate + H2O2</text>
        <dbReference type="Rhea" id="RHEA:15149"/>
        <dbReference type="ChEBI" id="CHEBI:15379"/>
        <dbReference type="ChEBI" id="CHEBI:16240"/>
        <dbReference type="ChEBI" id="CHEBI:58589"/>
        <dbReference type="ChEBI" id="CHEBI:597326"/>
        <dbReference type="EC" id="1.4.3.5"/>
    </reaction>
</comment>
<dbReference type="EMBL" id="RJUL01000006">
    <property type="protein sequence ID" value="ROQ25000.1"/>
    <property type="molecule type" value="Genomic_DNA"/>
</dbReference>
<dbReference type="STRING" id="584787.GCA_001247655_03956"/>
<evidence type="ECO:0000256" key="4">
    <source>
        <dbReference type="ARBA" id="ARBA00022643"/>
    </source>
</evidence>
<proteinExistence type="inferred from homology"/>
<protein>
    <recommendedName>
        <fullName evidence="7">Pyridoxine/pyridoxamine 5'-phosphate oxidase</fullName>
        <ecNumber evidence="7">1.4.3.5</ecNumber>
    </recommendedName>
    <alternativeName>
        <fullName evidence="7">PNP/PMP oxidase</fullName>
        <shortName evidence="7">PNPOx</shortName>
    </alternativeName>
    <alternativeName>
        <fullName evidence="7">Pyridoxal 5'-phosphate synthase</fullName>
    </alternativeName>
</protein>
<comment type="cofactor">
    <cofactor evidence="7 8">
        <name>FMN</name>
        <dbReference type="ChEBI" id="CHEBI:58210"/>
    </cofactor>
    <text evidence="7 8">Binds 1 FMN per subunit.</text>
</comment>
<gene>
    <name evidence="7" type="primary">pdxH</name>
    <name evidence="11" type="ORF">EDC28_106248</name>
</gene>
<comment type="subunit">
    <text evidence="2 7">Homodimer.</text>
</comment>
<comment type="caution">
    <text evidence="11">The sequence shown here is derived from an EMBL/GenBank/DDBJ whole genome shotgun (WGS) entry which is preliminary data.</text>
</comment>
<dbReference type="InterPro" id="IPR019576">
    <property type="entry name" value="Pyridoxamine_oxidase_dimer_C"/>
</dbReference>
<feature type="binding site" evidence="7">
    <location>
        <position position="127"/>
    </location>
    <ligand>
        <name>substrate</name>
    </ligand>
</feature>
<feature type="binding site" evidence="7 8">
    <location>
        <begin position="61"/>
        <end position="66"/>
    </location>
    <ligand>
        <name>FMN</name>
        <dbReference type="ChEBI" id="CHEBI:58210"/>
    </ligand>
</feature>
<feature type="binding site" evidence="7">
    <location>
        <position position="123"/>
    </location>
    <ligand>
        <name>substrate</name>
    </ligand>
</feature>
<keyword evidence="12" id="KW-1185">Reference proteome</keyword>
<feature type="binding site" evidence="7">
    <location>
        <begin position="190"/>
        <end position="192"/>
    </location>
    <ligand>
        <name>substrate</name>
    </ligand>
</feature>
<evidence type="ECO:0000313" key="11">
    <source>
        <dbReference type="EMBL" id="ROQ25000.1"/>
    </source>
</evidence>
<organism evidence="11 12">
    <name type="scientific">Gallaecimonas pentaromativorans</name>
    <dbReference type="NCBI Taxonomy" id="584787"/>
    <lineage>
        <taxon>Bacteria</taxon>
        <taxon>Pseudomonadati</taxon>
        <taxon>Pseudomonadota</taxon>
        <taxon>Gammaproteobacteria</taxon>
        <taxon>Enterobacterales</taxon>
        <taxon>Gallaecimonadaceae</taxon>
        <taxon>Gallaecimonas</taxon>
    </lineage>
</organism>
<comment type="function">
    <text evidence="7">Catalyzes the oxidation of either pyridoxine 5'-phosphate (PNP) or pyridoxamine 5'-phosphate (PMP) into pyridoxal 5'-phosphate (PLP).</text>
</comment>
<dbReference type="InterPro" id="IPR000659">
    <property type="entry name" value="Pyridox_Oxase"/>
</dbReference>
<comment type="pathway">
    <text evidence="7">Cofactor metabolism; pyridoxal 5'-phosphate salvage; pyridoxal 5'-phosphate from pyridoxamine 5'-phosphate: step 1/1.</text>
</comment>